<dbReference type="Pfam" id="PF06620">
    <property type="entry name" value="DUF1150"/>
    <property type="match status" value="1"/>
</dbReference>
<evidence type="ECO:0000313" key="2">
    <source>
        <dbReference type="Proteomes" id="UP000095347"/>
    </source>
</evidence>
<evidence type="ECO:0000313" key="1">
    <source>
        <dbReference type="EMBL" id="OEJ64017.1"/>
    </source>
</evidence>
<keyword evidence="2" id="KW-1185">Reference proteome</keyword>
<sequence length="82" mass="9064">MNRYPTHAYASIGIDSEQNRASQFDLAAWGMENVAYVKSIHVDGEAAYGIFAADGTELTTVDNRDEAFVTIRQNELEALSVH</sequence>
<evidence type="ECO:0008006" key="3">
    <source>
        <dbReference type="Google" id="ProtNLM"/>
    </source>
</evidence>
<dbReference type="AlphaFoldDB" id="A0A1E5Q376"/>
<dbReference type="EMBL" id="MCGG01000078">
    <property type="protein sequence ID" value="OEJ64017.1"/>
    <property type="molecule type" value="Genomic_DNA"/>
</dbReference>
<dbReference type="Proteomes" id="UP000095347">
    <property type="component" value="Unassembled WGS sequence"/>
</dbReference>
<name>A0A1E5Q376_9PROT</name>
<reference evidence="2" key="1">
    <citation type="submission" date="2016-07" db="EMBL/GenBank/DDBJ databases">
        <authorList>
            <person name="Florea S."/>
            <person name="Webb J.S."/>
            <person name="Jaromczyk J."/>
            <person name="Schardl C.L."/>
        </authorList>
    </citation>
    <scope>NUCLEOTIDE SEQUENCE [LARGE SCALE GENOMIC DNA]</scope>
    <source>
        <strain evidence="2">MV-1</strain>
    </source>
</reference>
<dbReference type="OrthoDB" id="8449790at2"/>
<dbReference type="RefSeq" id="WP_069959365.1">
    <property type="nucleotide sequence ID" value="NZ_MCGG01000078.1"/>
</dbReference>
<organism evidence="1 2">
    <name type="scientific">Magnetovibrio blakemorei</name>
    <dbReference type="NCBI Taxonomy" id="28181"/>
    <lineage>
        <taxon>Bacteria</taxon>
        <taxon>Pseudomonadati</taxon>
        <taxon>Pseudomonadota</taxon>
        <taxon>Alphaproteobacteria</taxon>
        <taxon>Rhodospirillales</taxon>
        <taxon>Magnetovibrionaceae</taxon>
        <taxon>Magnetovibrio</taxon>
    </lineage>
</organism>
<proteinExistence type="predicted"/>
<accession>A0A1E5Q376</accession>
<dbReference type="InterPro" id="IPR009531">
    <property type="entry name" value="DUF1150"/>
</dbReference>
<gene>
    <name evidence="1" type="ORF">BEN30_01005</name>
</gene>
<protein>
    <recommendedName>
        <fullName evidence="3">DUF1150 domain-containing protein</fullName>
    </recommendedName>
</protein>
<comment type="caution">
    <text evidence="1">The sequence shown here is derived from an EMBL/GenBank/DDBJ whole genome shotgun (WGS) entry which is preliminary data.</text>
</comment>